<keyword evidence="1" id="KW-1133">Transmembrane helix</keyword>
<dbReference type="RefSeq" id="WP_371162268.1">
    <property type="nucleotide sequence ID" value="NZ_JBEDNX010000005.1"/>
</dbReference>
<feature type="transmembrane region" description="Helical" evidence="1">
    <location>
        <begin position="141"/>
        <end position="161"/>
    </location>
</feature>
<gene>
    <name evidence="2" type="ORF">ABNG04_09935</name>
</gene>
<evidence type="ECO:0000313" key="3">
    <source>
        <dbReference type="Proteomes" id="UP001567572"/>
    </source>
</evidence>
<evidence type="ECO:0000256" key="1">
    <source>
        <dbReference type="SAM" id="Phobius"/>
    </source>
</evidence>
<organism evidence="2 3">
    <name type="scientific">Halorubrum miltondacostae</name>
    <dbReference type="NCBI Taxonomy" id="3076378"/>
    <lineage>
        <taxon>Archaea</taxon>
        <taxon>Methanobacteriati</taxon>
        <taxon>Methanobacteriota</taxon>
        <taxon>Stenosarchaea group</taxon>
        <taxon>Halobacteria</taxon>
        <taxon>Halobacteriales</taxon>
        <taxon>Haloferacaceae</taxon>
        <taxon>Halorubrum</taxon>
    </lineage>
</organism>
<accession>A0ABD5M3R2</accession>
<sequence>MAEPSRDPPDRDRTRTEPLVARTANHVGRLLPLALVPLATALLRVRDLLAVSRADGLSVRASFPVYRYDVWNFLEAPREGGLSVSLPFGTPEPLPLLVPLIGAYVLVSGVLSAGYFGCIADGVTTGQFDFVANIRRFGARTVMLEALVVLALAAAFLPLVIVPPLFVAAILAALVLSYLYFPTVYVLVLEDRDIKSALGRARDLVDQHRPIGFFLSVAVVTALCSVPLSLVARTSPVGALLATVVAAPLGLAFNAATALKVAEMAGVETVE</sequence>
<feature type="transmembrane region" description="Helical" evidence="1">
    <location>
        <begin position="96"/>
        <end position="120"/>
    </location>
</feature>
<feature type="transmembrane region" description="Helical" evidence="1">
    <location>
        <begin position="237"/>
        <end position="256"/>
    </location>
</feature>
<keyword evidence="3" id="KW-1185">Reference proteome</keyword>
<protein>
    <recommendedName>
        <fullName evidence="4">DUF4013 domain-containing protein</fullName>
    </recommendedName>
</protein>
<dbReference type="AlphaFoldDB" id="A0ABD5M3R2"/>
<feature type="transmembrane region" description="Helical" evidence="1">
    <location>
        <begin position="210"/>
        <end position="231"/>
    </location>
</feature>
<dbReference type="EMBL" id="JBEDNY010000003">
    <property type="protein sequence ID" value="MEZ3164185.1"/>
    <property type="molecule type" value="Genomic_DNA"/>
</dbReference>
<keyword evidence="1" id="KW-0472">Membrane</keyword>
<evidence type="ECO:0008006" key="4">
    <source>
        <dbReference type="Google" id="ProtNLM"/>
    </source>
</evidence>
<comment type="caution">
    <text evidence="2">The sequence shown here is derived from an EMBL/GenBank/DDBJ whole genome shotgun (WGS) entry which is preliminary data.</text>
</comment>
<keyword evidence="1" id="KW-0812">Transmembrane</keyword>
<proteinExistence type="predicted"/>
<evidence type="ECO:0000313" key="2">
    <source>
        <dbReference type="EMBL" id="MEZ3164185.1"/>
    </source>
</evidence>
<reference evidence="2 3" key="1">
    <citation type="submission" date="2024-06" db="EMBL/GenBank/DDBJ databases">
        <title>Halorubrum miltondacostae sp. nov., a potential PHA producer isolated from an inland solar saltern in Rio Maior, Portugal.</title>
        <authorList>
            <person name="Albuquerque L."/>
            <person name="Viver T."/>
            <person name="Barroso C."/>
            <person name="Claudino R."/>
            <person name="Galvan M."/>
            <person name="Simoes G."/>
            <person name="Lobo Da Cunha A."/>
            <person name="Egas C."/>
        </authorList>
    </citation>
    <scope>NUCLEOTIDE SEQUENCE [LARGE SCALE GENOMIC DNA]</scope>
    <source>
        <strain evidence="2 3">RMP-11</strain>
    </source>
</reference>
<dbReference type="Proteomes" id="UP001567572">
    <property type="component" value="Unassembled WGS sequence"/>
</dbReference>
<name>A0ABD5M3R2_9EURY</name>
<feature type="transmembrane region" description="Helical" evidence="1">
    <location>
        <begin position="167"/>
        <end position="189"/>
    </location>
</feature>